<dbReference type="Proteomes" id="UP000286701">
    <property type="component" value="Unassembled WGS sequence"/>
</dbReference>
<gene>
    <name evidence="1" type="ORF">EPL05_12545</name>
</gene>
<reference evidence="1 2" key="1">
    <citation type="submission" date="2019-01" db="EMBL/GenBank/DDBJ databases">
        <title>Mucilaginibacter antarcticum sp. nov., isolated from antarctic soil.</title>
        <authorList>
            <person name="Yan Y.-Q."/>
            <person name="Du Z.-J."/>
        </authorList>
    </citation>
    <scope>NUCLEOTIDE SEQUENCE [LARGE SCALE GENOMIC DNA]</scope>
    <source>
        <strain evidence="1 2">F01003</strain>
    </source>
</reference>
<name>A0A3S3Z1H6_9SPHI</name>
<dbReference type="AlphaFoldDB" id="A0A3S3Z1H6"/>
<proteinExistence type="predicted"/>
<dbReference type="EMBL" id="SBIW01000006">
    <property type="protein sequence ID" value="RWY50897.1"/>
    <property type="molecule type" value="Genomic_DNA"/>
</dbReference>
<protein>
    <submittedName>
        <fullName evidence="1">Uncharacterized protein</fullName>
    </submittedName>
</protein>
<evidence type="ECO:0000313" key="1">
    <source>
        <dbReference type="EMBL" id="RWY50897.1"/>
    </source>
</evidence>
<organism evidence="1 2">
    <name type="scientific">Mucilaginibacter gilvus</name>
    <dbReference type="NCBI Taxonomy" id="2305909"/>
    <lineage>
        <taxon>Bacteria</taxon>
        <taxon>Pseudomonadati</taxon>
        <taxon>Bacteroidota</taxon>
        <taxon>Sphingobacteriia</taxon>
        <taxon>Sphingobacteriales</taxon>
        <taxon>Sphingobacteriaceae</taxon>
        <taxon>Mucilaginibacter</taxon>
    </lineage>
</organism>
<sequence>MRTLLTEIQHIDKHVQGTAAPDEALLFEAKLLLDAELPLKVQWHKQTIGLVQQYGRKNFVSIIGDVHNQLFTLPQHESFRQKILRLFS</sequence>
<dbReference type="OrthoDB" id="1444051at2"/>
<accession>A0A3S3Z1H6</accession>
<evidence type="ECO:0000313" key="2">
    <source>
        <dbReference type="Proteomes" id="UP000286701"/>
    </source>
</evidence>
<keyword evidence="2" id="KW-1185">Reference proteome</keyword>
<dbReference type="RefSeq" id="WP_128534316.1">
    <property type="nucleotide sequence ID" value="NZ_SBIW01000006.1"/>
</dbReference>
<comment type="caution">
    <text evidence="1">The sequence shown here is derived from an EMBL/GenBank/DDBJ whole genome shotgun (WGS) entry which is preliminary data.</text>
</comment>